<organism evidence="1 2">
    <name type="scientific">Hypsizygus marmoreus</name>
    <name type="common">White beech mushroom</name>
    <name type="synonym">Agaricus marmoreus</name>
    <dbReference type="NCBI Taxonomy" id="39966"/>
    <lineage>
        <taxon>Eukaryota</taxon>
        <taxon>Fungi</taxon>
        <taxon>Dikarya</taxon>
        <taxon>Basidiomycota</taxon>
        <taxon>Agaricomycotina</taxon>
        <taxon>Agaricomycetes</taxon>
        <taxon>Agaricomycetidae</taxon>
        <taxon>Agaricales</taxon>
        <taxon>Tricholomatineae</taxon>
        <taxon>Lyophyllaceae</taxon>
        <taxon>Hypsizygus</taxon>
    </lineage>
</organism>
<dbReference type="EMBL" id="LUEZ02000122">
    <property type="protein sequence ID" value="RDB16710.1"/>
    <property type="molecule type" value="Genomic_DNA"/>
</dbReference>
<dbReference type="OrthoDB" id="3044755at2759"/>
<dbReference type="AlphaFoldDB" id="A0A369J6B3"/>
<evidence type="ECO:0000313" key="2">
    <source>
        <dbReference type="Proteomes" id="UP000076154"/>
    </source>
</evidence>
<gene>
    <name evidence="1" type="ORF">Hypma_002450</name>
</gene>
<keyword evidence="2" id="KW-1185">Reference proteome</keyword>
<dbReference type="InParanoid" id="A0A369J6B3"/>
<name>A0A369J6B3_HYPMA</name>
<sequence>MDSKDPIRSFYSMTDCMLEIMEFCKWSSLVALSHVDRTGRDRARLLTVLTSLDKTGAMILGTVPWAVTAEKLNDIHLPREMQIVTPSGTFATWAECLLQIGYCMVDDGGILSYDPYVRRVTAFWRFRAGVSILIIEARKPSIFEAVFNLGLTSEMMVLDTSRLYSFYPQLQNKEITLSAFRRPSPLTIKWWTDRAFKHHETTSRFTHTCGYACPAIWRYTDGMKGIGEFAWGGIDNDKDFEGNMGDSLRVSSLRLKWRIGIHCVNEHCQYNSRFYATLSEVRYD</sequence>
<dbReference type="Proteomes" id="UP000076154">
    <property type="component" value="Unassembled WGS sequence"/>
</dbReference>
<comment type="caution">
    <text evidence="1">The sequence shown here is derived from an EMBL/GenBank/DDBJ whole genome shotgun (WGS) entry which is preliminary data.</text>
</comment>
<reference evidence="1" key="1">
    <citation type="submission" date="2018-04" db="EMBL/GenBank/DDBJ databases">
        <title>Whole genome sequencing of Hypsizygus marmoreus.</title>
        <authorList>
            <person name="Choi I.-G."/>
            <person name="Min B."/>
            <person name="Kim J.-G."/>
            <person name="Kim S."/>
            <person name="Oh Y.-L."/>
            <person name="Kong W.-S."/>
            <person name="Park H."/>
            <person name="Jeong J."/>
            <person name="Song E.-S."/>
        </authorList>
    </citation>
    <scope>NUCLEOTIDE SEQUENCE [LARGE SCALE GENOMIC DNA]</scope>
    <source>
        <strain evidence="1">51987-8</strain>
    </source>
</reference>
<protein>
    <submittedName>
        <fullName evidence="1">Uncharacterized protein</fullName>
    </submittedName>
</protein>
<accession>A0A369J6B3</accession>
<evidence type="ECO:0000313" key="1">
    <source>
        <dbReference type="EMBL" id="RDB16710.1"/>
    </source>
</evidence>
<proteinExistence type="predicted"/>